<feature type="region of interest" description="Disordered" evidence="6">
    <location>
        <begin position="390"/>
        <end position="418"/>
    </location>
</feature>
<keyword evidence="5" id="KW-0413">Isomerase</keyword>
<dbReference type="OrthoDB" id="9995526at2759"/>
<dbReference type="InterPro" id="IPR020103">
    <property type="entry name" value="PsdUridine_synth_cat_dom_sf"/>
</dbReference>
<evidence type="ECO:0000256" key="6">
    <source>
        <dbReference type="SAM" id="MobiDB-lite"/>
    </source>
</evidence>
<dbReference type="InterPro" id="IPR002501">
    <property type="entry name" value="PsdUridine_synth_N"/>
</dbReference>
<dbReference type="HAMAP" id="MF_01080">
    <property type="entry name" value="TruB_bact"/>
    <property type="match status" value="1"/>
</dbReference>
<sequence length="433" mass="46520">MGEEETRGAGSLAQSEKGEERKVGQSAATGAEEGVREAEEGAKEAGQATAAEGEHGKRPLEMRALPLSGLIGIVKPPCMTSMVVLDTLKPLLASSRLFQLPPPPPDEGSVSRKRKRRDAHMRAKGMDLDVRCPKVGQGGTLDPLAEGVLVVGIGAATKKLSQFLECTKDYRAIGLLGTTTASYDSDEPVLARRPHAHVTKHTIEEALERFRGAQKQLPPLYSAIRIDGKRLFDYAREGKDPPRKVEPRDVTISSLTLTRFMDAGTHEYREPAQECSAEEKALAERARRMAGLDEGVTGATRQGGEEAGKGESEAGSAPAAFEIDMSVSSGTYVRSVVHDVGQACGSAAHVVKLVRTRQGAWVTPGHVTGDDCRVALDFALFDQAAKRLAAAKQQQRRQQGGEEPLEDGDEGEPLDEQGLAAWERALVDRMEAV</sequence>
<reference evidence="8 9" key="1">
    <citation type="journal article" date="2018" name="Mol. Biol. Evol.">
        <title>Broad Genomic Sampling Reveals a Smut Pathogenic Ancestry of the Fungal Clade Ustilaginomycotina.</title>
        <authorList>
            <person name="Kijpornyongpan T."/>
            <person name="Mondo S.J."/>
            <person name="Barry K."/>
            <person name="Sandor L."/>
            <person name="Lee J."/>
            <person name="Lipzen A."/>
            <person name="Pangilinan J."/>
            <person name="LaButti K."/>
            <person name="Hainaut M."/>
            <person name="Henrissat B."/>
            <person name="Grigoriev I.V."/>
            <person name="Spatafora J.W."/>
            <person name="Aime M.C."/>
        </authorList>
    </citation>
    <scope>NUCLEOTIDE SEQUENCE [LARGE SCALE GENOMIC DNA]</scope>
    <source>
        <strain evidence="8 9">MCA 4198</strain>
    </source>
</reference>
<name>A0A316YV47_9BASI</name>
<dbReference type="GeneID" id="37042130"/>
<comment type="similarity">
    <text evidence="2">Belongs to the pseudouridine synthase TruB family.</text>
</comment>
<evidence type="ECO:0000256" key="4">
    <source>
        <dbReference type="ARBA" id="ARBA00022694"/>
    </source>
</evidence>
<dbReference type="RefSeq" id="XP_025379852.1">
    <property type="nucleotide sequence ID" value="XM_025520214.1"/>
</dbReference>
<dbReference type="FunCoup" id="A0A316YV47">
    <property type="interactions" value="357"/>
</dbReference>
<dbReference type="GO" id="GO:0005634">
    <property type="term" value="C:nucleus"/>
    <property type="evidence" value="ECO:0007669"/>
    <property type="project" value="TreeGrafter"/>
</dbReference>
<dbReference type="GO" id="GO:0160148">
    <property type="term" value="F:tRNA pseudouridine(55) synthase activity"/>
    <property type="evidence" value="ECO:0007669"/>
    <property type="project" value="UniProtKB-EC"/>
</dbReference>
<dbReference type="InParanoid" id="A0A316YV47"/>
<feature type="region of interest" description="Disordered" evidence="6">
    <location>
        <begin position="1"/>
        <end position="60"/>
    </location>
</feature>
<keyword evidence="9" id="KW-1185">Reference proteome</keyword>
<dbReference type="GO" id="GO:0006400">
    <property type="term" value="P:tRNA modification"/>
    <property type="evidence" value="ECO:0007669"/>
    <property type="project" value="TreeGrafter"/>
</dbReference>
<dbReference type="PANTHER" id="PTHR13767:SF2">
    <property type="entry name" value="PSEUDOURIDYLATE SYNTHASE TRUB1"/>
    <property type="match status" value="1"/>
</dbReference>
<evidence type="ECO:0000256" key="1">
    <source>
        <dbReference type="ARBA" id="ARBA00001166"/>
    </source>
</evidence>
<dbReference type="EMBL" id="KZ819634">
    <property type="protein sequence ID" value="PWN92654.1"/>
    <property type="molecule type" value="Genomic_DNA"/>
</dbReference>
<feature type="region of interest" description="Disordered" evidence="6">
    <location>
        <begin position="96"/>
        <end position="117"/>
    </location>
</feature>
<feature type="compositionally biased region" description="Low complexity" evidence="6">
    <location>
        <begin position="390"/>
        <end position="402"/>
    </location>
</feature>
<feature type="compositionally biased region" description="Basic and acidic residues" evidence="6">
    <location>
        <begin position="303"/>
        <end position="312"/>
    </location>
</feature>
<evidence type="ECO:0000256" key="5">
    <source>
        <dbReference type="ARBA" id="ARBA00023235"/>
    </source>
</evidence>
<dbReference type="EC" id="5.4.99.25" evidence="3"/>
<feature type="region of interest" description="Disordered" evidence="6">
    <location>
        <begin position="292"/>
        <end position="317"/>
    </location>
</feature>
<evidence type="ECO:0000313" key="8">
    <source>
        <dbReference type="EMBL" id="PWN92654.1"/>
    </source>
</evidence>
<feature type="compositionally biased region" description="Basic and acidic residues" evidence="6">
    <location>
        <begin position="33"/>
        <end position="43"/>
    </location>
</feature>
<dbReference type="Pfam" id="PF01509">
    <property type="entry name" value="TruB_N"/>
    <property type="match status" value="1"/>
</dbReference>
<evidence type="ECO:0000259" key="7">
    <source>
        <dbReference type="Pfam" id="PF01509"/>
    </source>
</evidence>
<comment type="catalytic activity">
    <reaction evidence="1">
        <text>a uridine in mRNA = a pseudouridine in mRNA</text>
        <dbReference type="Rhea" id="RHEA:56644"/>
        <dbReference type="Rhea" id="RHEA-COMP:14658"/>
        <dbReference type="Rhea" id="RHEA-COMP:14659"/>
        <dbReference type="ChEBI" id="CHEBI:65314"/>
        <dbReference type="ChEBI" id="CHEBI:65315"/>
    </reaction>
</comment>
<dbReference type="InterPro" id="IPR014780">
    <property type="entry name" value="tRNA_psdUridine_synth_TruB"/>
</dbReference>
<dbReference type="STRING" id="215250.A0A316YV47"/>
<accession>A0A316YV47</accession>
<organism evidence="8 9">
    <name type="scientific">Acaromyces ingoldii</name>
    <dbReference type="NCBI Taxonomy" id="215250"/>
    <lineage>
        <taxon>Eukaryota</taxon>
        <taxon>Fungi</taxon>
        <taxon>Dikarya</taxon>
        <taxon>Basidiomycota</taxon>
        <taxon>Ustilaginomycotina</taxon>
        <taxon>Exobasidiomycetes</taxon>
        <taxon>Exobasidiales</taxon>
        <taxon>Cryptobasidiaceae</taxon>
        <taxon>Acaromyces</taxon>
    </lineage>
</organism>
<feature type="compositionally biased region" description="Acidic residues" evidence="6">
    <location>
        <begin position="403"/>
        <end position="415"/>
    </location>
</feature>
<evidence type="ECO:0000256" key="2">
    <source>
        <dbReference type="ARBA" id="ARBA00008999"/>
    </source>
</evidence>
<dbReference type="Gene3D" id="3.30.2350.10">
    <property type="entry name" value="Pseudouridine synthase"/>
    <property type="match status" value="1"/>
</dbReference>
<dbReference type="GO" id="GO:1990481">
    <property type="term" value="P:mRNA pseudouridine synthesis"/>
    <property type="evidence" value="ECO:0007669"/>
    <property type="project" value="TreeGrafter"/>
</dbReference>
<dbReference type="SUPFAM" id="SSF55120">
    <property type="entry name" value="Pseudouridine synthase"/>
    <property type="match status" value="1"/>
</dbReference>
<dbReference type="AlphaFoldDB" id="A0A316YV47"/>
<gene>
    <name evidence="8" type="ORF">FA10DRAFT_263419</name>
</gene>
<evidence type="ECO:0000313" key="9">
    <source>
        <dbReference type="Proteomes" id="UP000245768"/>
    </source>
</evidence>
<dbReference type="Proteomes" id="UP000245768">
    <property type="component" value="Unassembled WGS sequence"/>
</dbReference>
<keyword evidence="4" id="KW-0819">tRNA processing</keyword>
<dbReference type="PANTHER" id="PTHR13767">
    <property type="entry name" value="TRNA-PSEUDOURIDINE SYNTHASE"/>
    <property type="match status" value="1"/>
</dbReference>
<proteinExistence type="inferred from homology"/>
<dbReference type="GO" id="GO:0003723">
    <property type="term" value="F:RNA binding"/>
    <property type="evidence" value="ECO:0007669"/>
    <property type="project" value="InterPro"/>
</dbReference>
<protein>
    <recommendedName>
        <fullName evidence="3">tRNA pseudouridine(55) synthase</fullName>
        <ecNumber evidence="3">5.4.99.25</ecNumber>
    </recommendedName>
</protein>
<feature type="domain" description="Pseudouridine synthase II N-terminal" evidence="7">
    <location>
        <begin position="132"/>
        <end position="262"/>
    </location>
</feature>
<evidence type="ECO:0000256" key="3">
    <source>
        <dbReference type="ARBA" id="ARBA00012787"/>
    </source>
</evidence>